<dbReference type="WBParaSite" id="ACOC_0000212801-mRNA-1">
    <property type="protein sequence ID" value="ACOC_0000212801-mRNA-1"/>
    <property type="gene ID" value="ACOC_0000212801"/>
</dbReference>
<dbReference type="PANTHER" id="PTHR21212:SF0">
    <property type="entry name" value="SEIPIN"/>
    <property type="match status" value="1"/>
</dbReference>
<dbReference type="Proteomes" id="UP000267027">
    <property type="component" value="Unassembled WGS sequence"/>
</dbReference>
<dbReference type="AlphaFoldDB" id="A0A0R3PDS4"/>
<feature type="transmembrane region" description="Helical" evidence="8">
    <location>
        <begin position="220"/>
        <end position="243"/>
    </location>
</feature>
<keyword evidence="6" id="KW-0443">Lipid metabolism</keyword>
<keyword evidence="7 8" id="KW-0472">Membrane</keyword>
<dbReference type="STRING" id="334426.A0A0R3PDS4"/>
<dbReference type="Pfam" id="PF06775">
    <property type="entry name" value="Seipin"/>
    <property type="match status" value="1"/>
</dbReference>
<dbReference type="PANTHER" id="PTHR21212">
    <property type="entry name" value="BERNARDINELLI-SEIP CONGENITAL LIPODYSTROPHY 2 HOMOLOG BSCL2 PROTEIN"/>
    <property type="match status" value="1"/>
</dbReference>
<evidence type="ECO:0000256" key="7">
    <source>
        <dbReference type="ARBA" id="ARBA00023136"/>
    </source>
</evidence>
<evidence type="ECO:0000313" key="10">
    <source>
        <dbReference type="Proteomes" id="UP000267027"/>
    </source>
</evidence>
<evidence type="ECO:0000313" key="9">
    <source>
        <dbReference type="EMBL" id="VDM53714.1"/>
    </source>
</evidence>
<gene>
    <name evidence="9" type="ORF">ACOC_LOCUS2129</name>
</gene>
<feature type="transmembrane region" description="Helical" evidence="8">
    <location>
        <begin position="26"/>
        <end position="50"/>
    </location>
</feature>
<sequence>MSFWLVGKAHVQLKRLSSLSKDANPLHTAVLLFAHFSLAFFIAAFTPLLIRSAALPSSTRNEIELNLSFQTCSDDLHGICSFPSVTLEYEKESLFSPSVTYALSIRLRFADIGREQKLEVFQNVISLYDKDDLLETYSRVSYLNKPNFLTTLLRTVFFPLYYVGLFYDYNTLDIPITTSHTETVTKSSTKLLYQLQDRFAQVESAVLIVDARFGIIRHFLYNWPLTSSIVLFASSFSEFGLFLTEYKNGFF</sequence>
<dbReference type="GO" id="GO:0140042">
    <property type="term" value="P:lipid droplet formation"/>
    <property type="evidence" value="ECO:0007669"/>
    <property type="project" value="UniProtKB-ARBA"/>
</dbReference>
<accession>A0A0R3PDS4</accession>
<dbReference type="GO" id="GO:0005789">
    <property type="term" value="C:endoplasmic reticulum membrane"/>
    <property type="evidence" value="ECO:0007669"/>
    <property type="project" value="UniProtKB-SubCell"/>
</dbReference>
<keyword evidence="3 8" id="KW-0812">Transmembrane</keyword>
<dbReference type="OrthoDB" id="3990054at2759"/>
<evidence type="ECO:0000313" key="11">
    <source>
        <dbReference type="WBParaSite" id="ACOC_0000212801-mRNA-1"/>
    </source>
</evidence>
<name>A0A0R3PDS4_ANGCS</name>
<keyword evidence="10" id="KW-1185">Reference proteome</keyword>
<keyword evidence="5 8" id="KW-1133">Transmembrane helix</keyword>
<evidence type="ECO:0000256" key="5">
    <source>
        <dbReference type="ARBA" id="ARBA00022989"/>
    </source>
</evidence>
<dbReference type="EMBL" id="UYYA01000386">
    <property type="protein sequence ID" value="VDM53714.1"/>
    <property type="molecule type" value="Genomic_DNA"/>
</dbReference>
<dbReference type="GO" id="GO:0006629">
    <property type="term" value="P:lipid metabolic process"/>
    <property type="evidence" value="ECO:0007669"/>
    <property type="project" value="UniProtKB-KW"/>
</dbReference>
<protein>
    <recommendedName>
        <fullName evidence="2">Seipin</fullName>
    </recommendedName>
</protein>
<evidence type="ECO:0000256" key="3">
    <source>
        <dbReference type="ARBA" id="ARBA00022692"/>
    </source>
</evidence>
<evidence type="ECO:0000256" key="1">
    <source>
        <dbReference type="ARBA" id="ARBA00004477"/>
    </source>
</evidence>
<evidence type="ECO:0000256" key="6">
    <source>
        <dbReference type="ARBA" id="ARBA00023098"/>
    </source>
</evidence>
<organism evidence="11">
    <name type="scientific">Angiostrongylus costaricensis</name>
    <name type="common">Nematode worm</name>
    <dbReference type="NCBI Taxonomy" id="334426"/>
    <lineage>
        <taxon>Eukaryota</taxon>
        <taxon>Metazoa</taxon>
        <taxon>Ecdysozoa</taxon>
        <taxon>Nematoda</taxon>
        <taxon>Chromadorea</taxon>
        <taxon>Rhabditida</taxon>
        <taxon>Rhabditina</taxon>
        <taxon>Rhabditomorpha</taxon>
        <taxon>Strongyloidea</taxon>
        <taxon>Metastrongylidae</taxon>
        <taxon>Angiostrongylus</taxon>
    </lineage>
</organism>
<evidence type="ECO:0000256" key="4">
    <source>
        <dbReference type="ARBA" id="ARBA00022824"/>
    </source>
</evidence>
<reference evidence="11" key="1">
    <citation type="submission" date="2017-02" db="UniProtKB">
        <authorList>
            <consortium name="WormBaseParasite"/>
        </authorList>
    </citation>
    <scope>IDENTIFICATION</scope>
</reference>
<proteinExistence type="predicted"/>
<keyword evidence="4" id="KW-0256">Endoplasmic reticulum</keyword>
<dbReference type="CDD" id="cd23995">
    <property type="entry name" value="Seipin_BSCL2_like"/>
    <property type="match status" value="1"/>
</dbReference>
<reference evidence="9 10" key="2">
    <citation type="submission" date="2018-11" db="EMBL/GenBank/DDBJ databases">
        <authorList>
            <consortium name="Pathogen Informatics"/>
        </authorList>
    </citation>
    <scope>NUCLEOTIDE SEQUENCE [LARGE SCALE GENOMIC DNA]</scope>
    <source>
        <strain evidence="9 10">Costa Rica</strain>
    </source>
</reference>
<dbReference type="InterPro" id="IPR009617">
    <property type="entry name" value="Seipin"/>
</dbReference>
<dbReference type="OMA" id="FETCREQ"/>
<evidence type="ECO:0000256" key="8">
    <source>
        <dbReference type="SAM" id="Phobius"/>
    </source>
</evidence>
<comment type="subcellular location">
    <subcellularLocation>
        <location evidence="1">Endoplasmic reticulum membrane</location>
        <topology evidence="1">Multi-pass membrane protein</topology>
    </subcellularLocation>
</comment>
<evidence type="ECO:0000256" key="2">
    <source>
        <dbReference type="ARBA" id="ARBA00022064"/>
    </source>
</evidence>